<evidence type="ECO:0000256" key="1">
    <source>
        <dbReference type="ARBA" id="ARBA00004651"/>
    </source>
</evidence>
<feature type="transmembrane region" description="Helical" evidence="7">
    <location>
        <begin position="301"/>
        <end position="321"/>
    </location>
</feature>
<gene>
    <name evidence="8" type="primary">cydB</name>
    <name evidence="8" type="ORF">K5L01_08550</name>
</gene>
<evidence type="ECO:0000256" key="5">
    <source>
        <dbReference type="ARBA" id="ARBA00022989"/>
    </source>
</evidence>
<keyword evidence="6 7" id="KW-0472">Membrane</keyword>
<evidence type="ECO:0000256" key="4">
    <source>
        <dbReference type="ARBA" id="ARBA00022692"/>
    </source>
</evidence>
<dbReference type="NCBIfam" id="TIGR00203">
    <property type="entry name" value="cydB"/>
    <property type="match status" value="1"/>
</dbReference>
<protein>
    <submittedName>
        <fullName evidence="8">Cytochrome d ubiquinol oxidase subunit II</fullName>
    </submittedName>
</protein>
<feature type="transmembrane region" description="Helical" evidence="7">
    <location>
        <begin position="84"/>
        <end position="103"/>
    </location>
</feature>
<organism evidence="8 9">
    <name type="scientific">Stenotrophomonas mori</name>
    <dbReference type="NCBI Taxonomy" id="2871096"/>
    <lineage>
        <taxon>Bacteria</taxon>
        <taxon>Pseudomonadati</taxon>
        <taxon>Pseudomonadota</taxon>
        <taxon>Gammaproteobacteria</taxon>
        <taxon>Lysobacterales</taxon>
        <taxon>Lysobacteraceae</taxon>
        <taxon>Stenotrophomonas</taxon>
    </lineage>
</organism>
<feature type="transmembrane region" description="Helical" evidence="7">
    <location>
        <begin position="159"/>
        <end position="182"/>
    </location>
</feature>
<proteinExistence type="inferred from homology"/>
<feature type="transmembrane region" description="Helical" evidence="7">
    <location>
        <begin position="6"/>
        <end position="39"/>
    </location>
</feature>
<dbReference type="PANTHER" id="PTHR43141:SF4">
    <property type="entry name" value="CYTOCHROME BD2 SUBUNIT II"/>
    <property type="match status" value="1"/>
</dbReference>
<feature type="transmembrane region" description="Helical" evidence="7">
    <location>
        <begin position="194"/>
        <end position="216"/>
    </location>
</feature>
<comment type="caution">
    <text evidence="8">The sequence shown here is derived from an EMBL/GenBank/DDBJ whole genome shotgun (WGS) entry which is preliminary data.</text>
</comment>
<dbReference type="Proteomes" id="UP001431235">
    <property type="component" value="Unassembled WGS sequence"/>
</dbReference>
<feature type="transmembrane region" description="Helical" evidence="7">
    <location>
        <begin position="115"/>
        <end position="139"/>
    </location>
</feature>
<comment type="similarity">
    <text evidence="2">Belongs to the cytochrome ubiquinol oxidase subunit 2 family.</text>
</comment>
<keyword evidence="4 7" id="KW-0812">Transmembrane</keyword>
<keyword evidence="5 7" id="KW-1133">Transmembrane helix</keyword>
<dbReference type="Pfam" id="PF02322">
    <property type="entry name" value="Cyt_bd_oxida_II"/>
    <property type="match status" value="1"/>
</dbReference>
<evidence type="ECO:0000313" key="8">
    <source>
        <dbReference type="EMBL" id="MCL7714690.1"/>
    </source>
</evidence>
<evidence type="ECO:0000256" key="7">
    <source>
        <dbReference type="SAM" id="Phobius"/>
    </source>
</evidence>
<keyword evidence="9" id="KW-1185">Reference proteome</keyword>
<keyword evidence="3" id="KW-1003">Cell membrane</keyword>
<accession>A0ABT0SH99</accession>
<sequence>MDLATWLPVAWFAVIGFGVLMYVVLDGFVLGIGILAPFAEDERQLDVMMTTAAPIWDGNETWLVLGGAGLMTAFPPAYATLLSALYLPVLLLVVALVFRGVAFEFRFKAHRSRRLWSVSFALGSLLAAFAQGVILGALVEGLPLRDGQYSGGAFGWFSPFSMLTGVAVVSGYALLGSTWLILKTGGREQALARSLTRPLVVAVIAFIGLVSAWLPFLQSRVMERWFSAGHFWWLSPVPLLTLLVAVALWRSAAHPRRDLPPFLLTLALFVLGFIGLVLGMWPYLLPPSMTLWQAAAPTSSLGFSMVGLVLLLPVILGYTVWSYRVFRGKVTADMGYH</sequence>
<dbReference type="PANTHER" id="PTHR43141">
    <property type="entry name" value="CYTOCHROME BD2 SUBUNIT II"/>
    <property type="match status" value="1"/>
</dbReference>
<evidence type="ECO:0000256" key="3">
    <source>
        <dbReference type="ARBA" id="ARBA00022475"/>
    </source>
</evidence>
<evidence type="ECO:0000313" key="9">
    <source>
        <dbReference type="Proteomes" id="UP001431235"/>
    </source>
</evidence>
<feature type="transmembrane region" description="Helical" evidence="7">
    <location>
        <begin position="261"/>
        <end position="281"/>
    </location>
</feature>
<comment type="subcellular location">
    <subcellularLocation>
        <location evidence="1">Cell membrane</location>
        <topology evidence="1">Multi-pass membrane protein</topology>
    </subcellularLocation>
</comment>
<dbReference type="RefSeq" id="WP_250063888.1">
    <property type="nucleotide sequence ID" value="NZ_JAIKTS010000002.1"/>
</dbReference>
<dbReference type="EMBL" id="JAIKTS010000002">
    <property type="protein sequence ID" value="MCL7714690.1"/>
    <property type="molecule type" value="Genomic_DNA"/>
</dbReference>
<evidence type="ECO:0000256" key="2">
    <source>
        <dbReference type="ARBA" id="ARBA00007543"/>
    </source>
</evidence>
<feature type="transmembrane region" description="Helical" evidence="7">
    <location>
        <begin position="231"/>
        <end position="249"/>
    </location>
</feature>
<evidence type="ECO:0000256" key="6">
    <source>
        <dbReference type="ARBA" id="ARBA00023136"/>
    </source>
</evidence>
<reference evidence="8 9" key="1">
    <citation type="submission" date="2021-08" db="EMBL/GenBank/DDBJ databases">
        <title>Novel members of of the genus Stenotrophomonas from differernt environment.</title>
        <authorList>
            <person name="Deng Y."/>
        </authorList>
    </citation>
    <scope>NUCLEOTIDE SEQUENCE [LARGE SCALE GENOMIC DNA]</scope>
    <source>
        <strain evidence="8 9">CPCC 101365</strain>
    </source>
</reference>
<name>A0ABT0SH99_9GAMM</name>
<dbReference type="InterPro" id="IPR003317">
    <property type="entry name" value="Cyt-d_oxidase_su2"/>
</dbReference>